<keyword evidence="4 7" id="KW-0812">Transmembrane</keyword>
<dbReference type="InterPro" id="IPR018076">
    <property type="entry name" value="T2SS_GspF_dom"/>
</dbReference>
<evidence type="ECO:0000256" key="5">
    <source>
        <dbReference type="ARBA" id="ARBA00022989"/>
    </source>
</evidence>
<reference evidence="10" key="1">
    <citation type="journal article" date="2019" name="Int. J. Syst. Evol. Microbiol.">
        <title>The Global Catalogue of Microorganisms (GCM) 10K type strain sequencing project: providing services to taxonomists for standard genome sequencing and annotation.</title>
        <authorList>
            <consortium name="The Broad Institute Genomics Platform"/>
            <consortium name="The Broad Institute Genome Sequencing Center for Infectious Disease"/>
            <person name="Wu L."/>
            <person name="Ma J."/>
        </authorList>
    </citation>
    <scope>NUCLEOTIDE SEQUENCE [LARGE SCALE GENOMIC DNA]</scope>
    <source>
        <strain evidence="10">KCTC 42730</strain>
    </source>
</reference>
<dbReference type="InterPro" id="IPR003004">
    <property type="entry name" value="GspF/PilC"/>
</dbReference>
<keyword evidence="3" id="KW-1003">Cell membrane</keyword>
<feature type="transmembrane region" description="Helical" evidence="7">
    <location>
        <begin position="164"/>
        <end position="187"/>
    </location>
</feature>
<dbReference type="InterPro" id="IPR042094">
    <property type="entry name" value="T2SS_GspF_sf"/>
</dbReference>
<dbReference type="PANTHER" id="PTHR30012:SF0">
    <property type="entry name" value="TYPE II SECRETION SYSTEM PROTEIN F-RELATED"/>
    <property type="match status" value="1"/>
</dbReference>
<evidence type="ECO:0000259" key="8">
    <source>
        <dbReference type="Pfam" id="PF00482"/>
    </source>
</evidence>
<organism evidence="9 10">
    <name type="scientific">Pseudoalteromonas fenneropenaei</name>
    <dbReference type="NCBI Taxonomy" id="1737459"/>
    <lineage>
        <taxon>Bacteria</taxon>
        <taxon>Pseudomonadati</taxon>
        <taxon>Pseudomonadota</taxon>
        <taxon>Gammaproteobacteria</taxon>
        <taxon>Alteromonadales</taxon>
        <taxon>Pseudoalteromonadaceae</taxon>
        <taxon>Pseudoalteromonas</taxon>
    </lineage>
</organism>
<name>A0ABV7CKI6_9GAMM</name>
<evidence type="ECO:0000256" key="1">
    <source>
        <dbReference type="ARBA" id="ARBA00004651"/>
    </source>
</evidence>
<accession>A0ABV7CKI6</accession>
<dbReference type="PRINTS" id="PR00812">
    <property type="entry name" value="BCTERIALGSPF"/>
</dbReference>
<evidence type="ECO:0000256" key="4">
    <source>
        <dbReference type="ARBA" id="ARBA00022692"/>
    </source>
</evidence>
<dbReference type="Gene3D" id="1.20.81.30">
    <property type="entry name" value="Type II secretion system (T2SS), domain F"/>
    <property type="match status" value="2"/>
</dbReference>
<feature type="domain" description="Type II secretion system protein GspF" evidence="8">
    <location>
        <begin position="65"/>
        <end position="188"/>
    </location>
</feature>
<keyword evidence="6 7" id="KW-0472">Membrane</keyword>
<evidence type="ECO:0000256" key="2">
    <source>
        <dbReference type="ARBA" id="ARBA00005745"/>
    </source>
</evidence>
<feature type="transmembrane region" description="Helical" evidence="7">
    <location>
        <begin position="370"/>
        <end position="393"/>
    </location>
</feature>
<evidence type="ECO:0000313" key="10">
    <source>
        <dbReference type="Proteomes" id="UP001595453"/>
    </source>
</evidence>
<feature type="transmembrane region" description="Helical" evidence="7">
    <location>
        <begin position="219"/>
        <end position="236"/>
    </location>
</feature>
<dbReference type="RefSeq" id="WP_377124192.1">
    <property type="nucleotide sequence ID" value="NZ_JBHRSD010000017.1"/>
</dbReference>
<evidence type="ECO:0000256" key="7">
    <source>
        <dbReference type="SAM" id="Phobius"/>
    </source>
</evidence>
<evidence type="ECO:0000313" key="9">
    <source>
        <dbReference type="EMBL" id="MFC3033081.1"/>
    </source>
</evidence>
<dbReference type="PANTHER" id="PTHR30012">
    <property type="entry name" value="GENERAL SECRETION PATHWAY PROTEIN"/>
    <property type="match status" value="1"/>
</dbReference>
<proteinExistence type="inferred from homology"/>
<evidence type="ECO:0000256" key="3">
    <source>
        <dbReference type="ARBA" id="ARBA00022475"/>
    </source>
</evidence>
<keyword evidence="10" id="KW-1185">Reference proteome</keyword>
<gene>
    <name evidence="9" type="ORF">ACFOEE_11160</name>
</gene>
<comment type="caution">
    <text evidence="9">The sequence shown here is derived from an EMBL/GenBank/DDBJ whole genome shotgun (WGS) entry which is preliminary data.</text>
</comment>
<comment type="similarity">
    <text evidence="2">Belongs to the GSP F family.</text>
</comment>
<comment type="subcellular location">
    <subcellularLocation>
        <location evidence="1">Cell membrane</location>
        <topology evidence="1">Multi-pass membrane protein</topology>
    </subcellularLocation>
</comment>
<evidence type="ECO:0000256" key="6">
    <source>
        <dbReference type="ARBA" id="ARBA00023136"/>
    </source>
</evidence>
<sequence>MEFEYKAIDTQGSRHEGVIDANDRGDALVKLNEIGLTPITLKEIRRAASINFFKNKVNPSDLEFFTNELSLLLESGIKVDKAIDIIKKSNANSALTALLNQISTSLKQGVSLSDAFGKHEKIFGSLYVQLIKIGEASGNLSEVLKKLAKDLKFQMELRNQVSTALTYPSVILFVCISAVYFVLTFIVPKMSGIFTDLDSAPWYTQAIVKASAFFSKHQLYFLLVILTLIISLTYFLKKVKVREWFYVHLSRFPGIGKVIITSERIRFSQSVAMMLDAGLQLDICLELTLGTLKHPDFRRDTKLAVKHLKSGKQLCDVLSKTRIFPSFFLSIIKVGEETNRLDIVFADIAARSRSDLENLIRKLTSMLEPLMLLFMGGFVGGIVIVMLMSMVSINDVPI</sequence>
<dbReference type="Pfam" id="PF00482">
    <property type="entry name" value="T2SSF"/>
    <property type="match status" value="2"/>
</dbReference>
<dbReference type="EMBL" id="JBHRSD010000017">
    <property type="protein sequence ID" value="MFC3033081.1"/>
    <property type="molecule type" value="Genomic_DNA"/>
</dbReference>
<feature type="domain" description="Type II secretion system protein GspF" evidence="8">
    <location>
        <begin position="267"/>
        <end position="388"/>
    </location>
</feature>
<keyword evidence="5 7" id="KW-1133">Transmembrane helix</keyword>
<protein>
    <submittedName>
        <fullName evidence="9">Type II secretion system F family protein</fullName>
    </submittedName>
</protein>
<dbReference type="Proteomes" id="UP001595453">
    <property type="component" value="Unassembled WGS sequence"/>
</dbReference>